<reference evidence="10 11" key="2">
    <citation type="submission" date="2018-11" db="EMBL/GenBank/DDBJ databases">
        <authorList>
            <consortium name="Pathogen Informatics"/>
        </authorList>
    </citation>
    <scope>NUCLEOTIDE SEQUENCE [LARGE SCALE GENOMIC DNA]</scope>
</reference>
<sequence>MVPNELHSPMVYGVRSLVPLAIGLTFGVLISLVIFPQDEYTIPNGSCSIAQQPEALKIVDDSSADWQVVVKKIPSSAHRAQSNAAKVVRARFAATELGIREKLLVIILGQSSLSIALNASIAHHLPHLQIFIDVSRIDSDMASLPNLIQYRSNSQHPHTLHENYDWFYLMPDTTYVNPFELLHFVNHINWNRKVAIGGSLTNDNKCTLQAGILLSNPAMQSLIQQRHICNSIVSSSDHTAFEMCIRHATNLSCVSQYQGMTYNWWKVDENKINVDRSGGITIHDKVNLWSKSTEFNESICVSPLLSEADVRALHEHFIHVQLNKIDAKIDKLVEEIDSMSDYISDGPTWPIGIPSYSKPPNRYQVPKWEFFTSDEIFKNEPNHNVHALIGDDKADVDEVVQSARDFIENKADEMEGTGMEFVKLQNGYRLFDAMRGMDYMVDLIYRNKVSPETFIRRVHLTRAIASTQLMHQVPYVKEDTDLTIVIPLGSSTTNINAEIGALNRLLSIYSRICQSTNIGETRQTRIVVTARNVDQSAIDSINNHLVDLSLRCKSSGTDTMLLLLKGDSHPMISVASLDEAINHFGHQMIYLLLSPHADIQREFLDRVRINTIKHFQVILF</sequence>
<keyword evidence="6 9" id="KW-1133">Transmembrane helix</keyword>
<dbReference type="InterPro" id="IPR051227">
    <property type="entry name" value="CS_glycosyltransferase"/>
</dbReference>
<dbReference type="GO" id="GO:0047238">
    <property type="term" value="F:glucuronosyl-N-acetylgalactosaminyl-proteoglycan 4-beta-N-acetylgalactosaminyltransferase activity"/>
    <property type="evidence" value="ECO:0007669"/>
    <property type="project" value="TreeGrafter"/>
</dbReference>
<evidence type="ECO:0000256" key="5">
    <source>
        <dbReference type="ARBA" id="ARBA00022968"/>
    </source>
</evidence>
<comment type="similarity">
    <text evidence="2 9">Belongs to the chondroitin N-acetylgalactosaminyltransferase family.</text>
</comment>
<keyword evidence="5 9" id="KW-0735">Signal-anchor</keyword>
<evidence type="ECO:0000256" key="3">
    <source>
        <dbReference type="ARBA" id="ARBA00022679"/>
    </source>
</evidence>
<evidence type="ECO:0000256" key="6">
    <source>
        <dbReference type="ARBA" id="ARBA00022989"/>
    </source>
</evidence>
<evidence type="ECO:0000256" key="4">
    <source>
        <dbReference type="ARBA" id="ARBA00022692"/>
    </source>
</evidence>
<evidence type="ECO:0000256" key="1">
    <source>
        <dbReference type="ARBA" id="ARBA00004447"/>
    </source>
</evidence>
<dbReference type="AlphaFoldDB" id="A0A0M3K1D2"/>
<dbReference type="EMBL" id="UYRR01031608">
    <property type="protein sequence ID" value="VDK51383.1"/>
    <property type="molecule type" value="Genomic_DNA"/>
</dbReference>
<name>A0A0M3K1D2_ANISI</name>
<keyword evidence="4 9" id="KW-0812">Transmembrane</keyword>
<dbReference type="EC" id="2.4.1.-" evidence="9"/>
<proteinExistence type="inferred from homology"/>
<dbReference type="GO" id="GO:0032580">
    <property type="term" value="C:Golgi cisterna membrane"/>
    <property type="evidence" value="ECO:0007669"/>
    <property type="project" value="UniProtKB-SubCell"/>
</dbReference>
<evidence type="ECO:0000256" key="8">
    <source>
        <dbReference type="ARBA" id="ARBA00023136"/>
    </source>
</evidence>
<dbReference type="WBParaSite" id="ASIM_0001467101-mRNA-1">
    <property type="protein sequence ID" value="ASIM_0001467101-mRNA-1"/>
    <property type="gene ID" value="ASIM_0001467101"/>
</dbReference>
<gene>
    <name evidence="10" type="ORF">ASIM_LOCUS14081</name>
</gene>
<feature type="transmembrane region" description="Helical" evidence="9">
    <location>
        <begin position="12"/>
        <end position="35"/>
    </location>
</feature>
<evidence type="ECO:0000313" key="12">
    <source>
        <dbReference type="WBParaSite" id="ASIM_0001467101-mRNA-1"/>
    </source>
</evidence>
<dbReference type="Proteomes" id="UP000267096">
    <property type="component" value="Unassembled WGS sequence"/>
</dbReference>
<accession>A0A0M3K1D2</accession>
<evidence type="ECO:0000256" key="7">
    <source>
        <dbReference type="ARBA" id="ARBA00023034"/>
    </source>
</evidence>
<dbReference type="InterPro" id="IPR008428">
    <property type="entry name" value="Chond_GalNAc"/>
</dbReference>
<evidence type="ECO:0000256" key="9">
    <source>
        <dbReference type="RuleBase" id="RU364016"/>
    </source>
</evidence>
<keyword evidence="11" id="KW-1185">Reference proteome</keyword>
<reference evidence="12" key="1">
    <citation type="submission" date="2017-02" db="UniProtKB">
        <authorList>
            <consortium name="WormBaseParasite"/>
        </authorList>
    </citation>
    <scope>IDENTIFICATION</scope>
</reference>
<organism evidence="12">
    <name type="scientific">Anisakis simplex</name>
    <name type="common">Herring worm</name>
    <dbReference type="NCBI Taxonomy" id="6269"/>
    <lineage>
        <taxon>Eukaryota</taxon>
        <taxon>Metazoa</taxon>
        <taxon>Ecdysozoa</taxon>
        <taxon>Nematoda</taxon>
        <taxon>Chromadorea</taxon>
        <taxon>Rhabditida</taxon>
        <taxon>Spirurina</taxon>
        <taxon>Ascaridomorpha</taxon>
        <taxon>Ascaridoidea</taxon>
        <taxon>Anisakidae</taxon>
        <taxon>Anisakis</taxon>
        <taxon>Anisakis simplex complex</taxon>
    </lineage>
</organism>
<dbReference type="OrthoDB" id="9985088at2759"/>
<evidence type="ECO:0000313" key="11">
    <source>
        <dbReference type="Proteomes" id="UP000267096"/>
    </source>
</evidence>
<keyword evidence="8 9" id="KW-0472">Membrane</keyword>
<dbReference type="PANTHER" id="PTHR12369:SF13">
    <property type="entry name" value="HEXOSYLTRANSFERASE"/>
    <property type="match status" value="1"/>
</dbReference>
<keyword evidence="7 9" id="KW-0333">Golgi apparatus</keyword>
<dbReference type="Pfam" id="PF05679">
    <property type="entry name" value="CHGN"/>
    <property type="match status" value="1"/>
</dbReference>
<evidence type="ECO:0000256" key="2">
    <source>
        <dbReference type="ARBA" id="ARBA00009239"/>
    </source>
</evidence>
<comment type="subcellular location">
    <subcellularLocation>
        <location evidence="1 9">Golgi apparatus</location>
        <location evidence="1 9">Golgi stack membrane</location>
        <topology evidence="1 9">Single-pass type II membrane protein</topology>
    </subcellularLocation>
</comment>
<keyword evidence="3 9" id="KW-0808">Transferase</keyword>
<evidence type="ECO:0000313" key="10">
    <source>
        <dbReference type="EMBL" id="VDK51383.1"/>
    </source>
</evidence>
<dbReference type="PANTHER" id="PTHR12369">
    <property type="entry name" value="CHONDROITIN SYNTHASE"/>
    <property type="match status" value="1"/>
</dbReference>
<protein>
    <recommendedName>
        <fullName evidence="9">Hexosyltransferase</fullName>
        <ecNumber evidence="9">2.4.1.-</ecNumber>
    </recommendedName>
</protein>
<dbReference type="Gene3D" id="3.90.550.50">
    <property type="match status" value="1"/>
</dbReference>